<dbReference type="EMBL" id="CP040442">
    <property type="protein sequence ID" value="QOW09919.1"/>
    <property type="molecule type" value="Genomic_DNA"/>
</dbReference>
<feature type="domain" description="HTH cro/C1-type" evidence="1">
    <location>
        <begin position="20"/>
        <end position="74"/>
    </location>
</feature>
<dbReference type="Proteomes" id="UP000594195">
    <property type="component" value="Chromosome"/>
</dbReference>
<dbReference type="Gene3D" id="1.10.260.40">
    <property type="entry name" value="lambda repressor-like DNA-binding domains"/>
    <property type="match status" value="1"/>
</dbReference>
<dbReference type="SUPFAM" id="SSF47413">
    <property type="entry name" value="lambda repressor-like DNA-binding domains"/>
    <property type="match status" value="1"/>
</dbReference>
<accession>A0A7M2Y7W9</accession>
<proteinExistence type="predicted"/>
<dbReference type="RefSeq" id="WP_193813155.1">
    <property type="nucleotide sequence ID" value="NZ_CP040442.1"/>
</dbReference>
<protein>
    <submittedName>
        <fullName evidence="2">Helix-turn-helix domain-containing protein</fullName>
    </submittedName>
</protein>
<evidence type="ECO:0000313" key="2">
    <source>
        <dbReference type="EMBL" id="QOW09919.1"/>
    </source>
</evidence>
<gene>
    <name evidence="2" type="ORF">Q73A0000_05860</name>
</gene>
<reference evidence="2 3" key="1">
    <citation type="submission" date="2019-05" db="EMBL/GenBank/DDBJ databases">
        <title>Chryseobacterium sp. isolated from King George Island, maritime Antarctica.</title>
        <authorList>
            <person name="Peng X."/>
        </authorList>
    </citation>
    <scope>NUCLEOTIDE SEQUENCE [LARGE SCALE GENOMIC DNA]</scope>
    <source>
        <strain evidence="2 3">7-3A</strain>
    </source>
</reference>
<sequence length="121" mass="14107">MQEFSNEEIDALGLQIGCIVKVERLRRRLSQDDLGLMFESNGTTIGRIERYENSTSWANLLKVCRLLELDFHALFILQPLESILSIIKECLSLEKKLTAQKELYYMNLEFAAKEKFSKLKF</sequence>
<dbReference type="InterPro" id="IPR010982">
    <property type="entry name" value="Lambda_DNA-bd_dom_sf"/>
</dbReference>
<keyword evidence="3" id="KW-1185">Reference proteome</keyword>
<dbReference type="KEGG" id="kfa:Q73A0000_05860"/>
<dbReference type="InterPro" id="IPR001387">
    <property type="entry name" value="Cro/C1-type_HTH"/>
</dbReference>
<dbReference type="AlphaFoldDB" id="A0A7M2Y7W9"/>
<dbReference type="PROSITE" id="PS50943">
    <property type="entry name" value="HTH_CROC1"/>
    <property type="match status" value="1"/>
</dbReference>
<evidence type="ECO:0000259" key="1">
    <source>
        <dbReference type="PROSITE" id="PS50943"/>
    </source>
</evidence>
<organism evidence="2 3">
    <name type="scientific">Kaistella flava</name>
    <name type="common">ex Peng et al. 2021</name>
    <dbReference type="NCBI Taxonomy" id="2038776"/>
    <lineage>
        <taxon>Bacteria</taxon>
        <taxon>Pseudomonadati</taxon>
        <taxon>Bacteroidota</taxon>
        <taxon>Flavobacteriia</taxon>
        <taxon>Flavobacteriales</taxon>
        <taxon>Weeksellaceae</taxon>
        <taxon>Chryseobacterium group</taxon>
        <taxon>Kaistella</taxon>
    </lineage>
</organism>
<name>A0A7M2Y7W9_9FLAO</name>
<dbReference type="GO" id="GO:0003677">
    <property type="term" value="F:DNA binding"/>
    <property type="evidence" value="ECO:0007669"/>
    <property type="project" value="InterPro"/>
</dbReference>
<evidence type="ECO:0000313" key="3">
    <source>
        <dbReference type="Proteomes" id="UP000594195"/>
    </source>
</evidence>